<keyword evidence="1" id="KW-0732">Signal</keyword>
<feature type="chain" id="PRO_5008535825" evidence="1">
    <location>
        <begin position="19"/>
        <end position="220"/>
    </location>
</feature>
<accession>A0A1B2EG28</accession>
<dbReference type="SUPFAM" id="SSF69304">
    <property type="entry name" value="Tricorn protease N-terminal domain"/>
    <property type="match status" value="1"/>
</dbReference>
<dbReference type="EMBL" id="CP016616">
    <property type="protein sequence ID" value="ANY78935.1"/>
    <property type="molecule type" value="Genomic_DNA"/>
</dbReference>
<dbReference type="RefSeq" id="WP_099509946.1">
    <property type="nucleotide sequence ID" value="NZ_CP016616.1"/>
</dbReference>
<evidence type="ECO:0000313" key="2">
    <source>
        <dbReference type="EMBL" id="ANY78935.1"/>
    </source>
</evidence>
<reference evidence="2" key="1">
    <citation type="submission" date="2016-07" db="EMBL/GenBank/DDBJ databases">
        <title>Microvirga ossetica sp. nov. a new species of rhizobia isolated from root nodules of the legume species Vicia alpestris Steven originated from North Ossetia region in the Caucasus.</title>
        <authorList>
            <person name="Safronova V.I."/>
            <person name="Kuznetsova I.G."/>
            <person name="Sazanova A.L."/>
            <person name="Belimov A."/>
            <person name="Andronov E."/>
            <person name="Osledkin Y.S."/>
            <person name="Onishchuk O.P."/>
            <person name="Kurchak O.N."/>
            <person name="Shaposhnikov A.I."/>
            <person name="Willems A."/>
            <person name="Tikhonovich I.A."/>
        </authorList>
    </citation>
    <scope>NUCLEOTIDE SEQUENCE [LARGE SCALE GENOMIC DNA]</scope>
    <source>
        <strain evidence="2">V5/3M</strain>
    </source>
</reference>
<evidence type="ECO:0000256" key="1">
    <source>
        <dbReference type="SAM" id="SignalP"/>
    </source>
</evidence>
<proteinExistence type="predicted"/>
<organism evidence="2">
    <name type="scientific">Microvirga ossetica</name>
    <dbReference type="NCBI Taxonomy" id="1882682"/>
    <lineage>
        <taxon>Bacteria</taxon>
        <taxon>Pseudomonadati</taxon>
        <taxon>Pseudomonadota</taxon>
        <taxon>Alphaproteobacteria</taxon>
        <taxon>Hyphomicrobiales</taxon>
        <taxon>Methylobacteriaceae</taxon>
        <taxon>Microvirga</taxon>
    </lineage>
</organism>
<gene>
    <name evidence="2" type="ORF">BB934_12540</name>
</gene>
<name>A0A1B2EG28_9HYPH</name>
<dbReference type="KEGG" id="moc:BB934_12540"/>
<feature type="signal peptide" evidence="1">
    <location>
        <begin position="1"/>
        <end position="18"/>
    </location>
</feature>
<protein>
    <submittedName>
        <fullName evidence="2">Uncharacterized protein</fullName>
    </submittedName>
</protein>
<sequence length="220" mass="24920">MWRLGIIGVFMLGLPALAQSTSPLMEVSCEREAECLARLNGLAKREGELLFLRLENGKSEIYLDDRQACKDDNASDCVKYKLRAYRPDQKLFVVGYSLYEGSGANVVSAKSGRTVFLTNLPVFSPNGRFFAAADSDPHYERKYEIAVWSFVSGKAKQEFTYSTPKTAREESWEVLGWDGNDRIKLKVGIPDDAYEMQESETKLVRTKQGWKLNWPLPNSK</sequence>
<dbReference type="AlphaFoldDB" id="A0A1B2EG28"/>
<dbReference type="OrthoDB" id="8224818at2"/>